<dbReference type="Proteomes" id="UP000238701">
    <property type="component" value="Unassembled WGS sequence"/>
</dbReference>
<evidence type="ECO:0000313" key="2">
    <source>
        <dbReference type="Proteomes" id="UP000238701"/>
    </source>
</evidence>
<sequence length="118" mass="12775">MYSSSAAFSAAFRSGLLQTSLWIRRRICLLRSKRLCSRTSAVLYPAANPAAKQMTVASTVPIIFISAPLIYGLNPNVPVSPVPVLVFGGLHGSFKLASIKQQSRMMSTFIAVNPDCSR</sequence>
<dbReference type="EMBL" id="OMOD01000153">
    <property type="protein sequence ID" value="SPF45315.1"/>
    <property type="molecule type" value="Genomic_DNA"/>
</dbReference>
<dbReference type="AlphaFoldDB" id="A0A2U3L077"/>
<evidence type="ECO:0000313" key="1">
    <source>
        <dbReference type="EMBL" id="SPF45315.1"/>
    </source>
</evidence>
<gene>
    <name evidence="1" type="ORF">SBA1_580011</name>
</gene>
<protein>
    <submittedName>
        <fullName evidence="1">Uncharacterized protein</fullName>
    </submittedName>
</protein>
<proteinExistence type="predicted"/>
<reference evidence="2" key="1">
    <citation type="submission" date="2018-02" db="EMBL/GenBank/DDBJ databases">
        <authorList>
            <person name="Hausmann B."/>
        </authorList>
    </citation>
    <scope>NUCLEOTIDE SEQUENCE [LARGE SCALE GENOMIC DNA]</scope>
    <source>
        <strain evidence="2">Peat soil MAG SbA1</strain>
    </source>
</reference>
<organism evidence="1 2">
    <name type="scientific">Candidatus Sulfotelmatobacter kueseliae</name>
    <dbReference type="NCBI Taxonomy" id="2042962"/>
    <lineage>
        <taxon>Bacteria</taxon>
        <taxon>Pseudomonadati</taxon>
        <taxon>Acidobacteriota</taxon>
        <taxon>Terriglobia</taxon>
        <taxon>Terriglobales</taxon>
        <taxon>Candidatus Korobacteraceae</taxon>
        <taxon>Candidatus Sulfotelmatobacter</taxon>
    </lineage>
</organism>
<name>A0A2U3L077_9BACT</name>
<accession>A0A2U3L077</accession>